<accession>A0ABS1EJH6</accession>
<dbReference type="RefSeq" id="WP_200266058.1">
    <property type="nucleotide sequence ID" value="NZ_JAENHN010000007.1"/>
</dbReference>
<evidence type="ECO:0000313" key="1">
    <source>
        <dbReference type="EMBL" id="MBK1809512.1"/>
    </source>
</evidence>
<sequence length="200" mass="22609">MTTNPGQGADFQKKDNIVNDDSVIKYDESYKYNANVLGSHYKQILEGTSANRIKDMEKVANGLNRNMFIQAEGFPFHSGNLPQKYKKEIVELSKKEGNFINKYITLLKEYCCDKDVVAICATKYHTNEKLNDWIRFQSEIIGMSLENAKHYPLKYSEGGGGSVSCIIDTSNKKMKVISLVTGSNILPAKRLLDVLKDIRL</sequence>
<name>A0ABS1EJH6_9CLOT</name>
<gene>
    <name evidence="1" type="ORF">JHL18_02485</name>
</gene>
<comment type="caution">
    <text evidence="1">The sequence shown here is derived from an EMBL/GenBank/DDBJ whole genome shotgun (WGS) entry which is preliminary data.</text>
</comment>
<dbReference type="Proteomes" id="UP000596739">
    <property type="component" value="Unassembled WGS sequence"/>
</dbReference>
<evidence type="ECO:0000313" key="2">
    <source>
        <dbReference type="Proteomes" id="UP000596739"/>
    </source>
</evidence>
<reference evidence="2" key="1">
    <citation type="submission" date="2021-01" db="EMBL/GenBank/DDBJ databases">
        <title>Genome public.</title>
        <authorList>
            <person name="Liu C."/>
            <person name="Sun Q."/>
        </authorList>
    </citation>
    <scope>NUCLEOTIDE SEQUENCE [LARGE SCALE GENOMIC DNA]</scope>
    <source>
        <strain evidence="2">YIM B02505</strain>
    </source>
</reference>
<organism evidence="1 2">
    <name type="scientific">Clostridium yunnanense</name>
    <dbReference type="NCBI Taxonomy" id="2800325"/>
    <lineage>
        <taxon>Bacteria</taxon>
        <taxon>Bacillati</taxon>
        <taxon>Bacillota</taxon>
        <taxon>Clostridia</taxon>
        <taxon>Eubacteriales</taxon>
        <taxon>Clostridiaceae</taxon>
        <taxon>Clostridium</taxon>
    </lineage>
</organism>
<protein>
    <submittedName>
        <fullName evidence="1">Uncharacterized protein</fullName>
    </submittedName>
</protein>
<proteinExistence type="predicted"/>
<dbReference type="EMBL" id="JAENHN010000007">
    <property type="protein sequence ID" value="MBK1809512.1"/>
    <property type="molecule type" value="Genomic_DNA"/>
</dbReference>
<keyword evidence="2" id="KW-1185">Reference proteome</keyword>